<protein>
    <submittedName>
        <fullName evidence="1">Uncharacterized protein</fullName>
    </submittedName>
</protein>
<evidence type="ECO:0000313" key="1">
    <source>
        <dbReference type="EMBL" id="KAG2613001.1"/>
    </source>
</evidence>
<evidence type="ECO:0000313" key="2">
    <source>
        <dbReference type="Proteomes" id="UP000823388"/>
    </source>
</evidence>
<proteinExistence type="predicted"/>
<name>A0A8T0TM25_PANVG</name>
<organism evidence="1 2">
    <name type="scientific">Panicum virgatum</name>
    <name type="common">Blackwell switchgrass</name>
    <dbReference type="NCBI Taxonomy" id="38727"/>
    <lineage>
        <taxon>Eukaryota</taxon>
        <taxon>Viridiplantae</taxon>
        <taxon>Streptophyta</taxon>
        <taxon>Embryophyta</taxon>
        <taxon>Tracheophyta</taxon>
        <taxon>Spermatophyta</taxon>
        <taxon>Magnoliopsida</taxon>
        <taxon>Liliopsida</taxon>
        <taxon>Poales</taxon>
        <taxon>Poaceae</taxon>
        <taxon>PACMAD clade</taxon>
        <taxon>Panicoideae</taxon>
        <taxon>Panicodae</taxon>
        <taxon>Paniceae</taxon>
        <taxon>Panicinae</taxon>
        <taxon>Panicum</taxon>
        <taxon>Panicum sect. Hiantes</taxon>
    </lineage>
</organism>
<comment type="caution">
    <text evidence="1">The sequence shown here is derived from an EMBL/GenBank/DDBJ whole genome shotgun (WGS) entry which is preliminary data.</text>
</comment>
<gene>
    <name evidence="1" type="ORF">PVAP13_4KG330200</name>
</gene>
<dbReference type="AlphaFoldDB" id="A0A8T0TM25"/>
<keyword evidence="2" id="KW-1185">Reference proteome</keyword>
<accession>A0A8T0TM25</accession>
<sequence>MSLPELSFEVMNSRAHPSLRVEEREILPTTQLKPVMPASWMRRLSTLHRVIFTHHALQRQRYVEEERPTR</sequence>
<dbReference type="Proteomes" id="UP000823388">
    <property type="component" value="Chromosome 4K"/>
</dbReference>
<dbReference type="EMBL" id="CM029043">
    <property type="protein sequence ID" value="KAG2613001.1"/>
    <property type="molecule type" value="Genomic_DNA"/>
</dbReference>
<reference evidence="1" key="1">
    <citation type="submission" date="2020-05" db="EMBL/GenBank/DDBJ databases">
        <title>WGS assembly of Panicum virgatum.</title>
        <authorList>
            <person name="Lovell J.T."/>
            <person name="Jenkins J."/>
            <person name="Shu S."/>
            <person name="Juenger T.E."/>
            <person name="Schmutz J."/>
        </authorList>
    </citation>
    <scope>NUCLEOTIDE SEQUENCE</scope>
    <source>
        <strain evidence="1">AP13</strain>
    </source>
</reference>